<dbReference type="SMART" id="SM00020">
    <property type="entry name" value="Tryp_SPc"/>
    <property type="match status" value="1"/>
</dbReference>
<name>A0AAE9Y8L7_9ACTN</name>
<dbReference type="CDD" id="cd00190">
    <property type="entry name" value="Tryp_SPc"/>
    <property type="match status" value="1"/>
</dbReference>
<keyword evidence="2 6" id="KW-0645">Protease</keyword>
<feature type="signal peptide" evidence="4">
    <location>
        <begin position="1"/>
        <end position="34"/>
    </location>
</feature>
<evidence type="ECO:0000256" key="3">
    <source>
        <dbReference type="SAM" id="MobiDB-lite"/>
    </source>
</evidence>
<keyword evidence="7" id="KW-1185">Reference proteome</keyword>
<dbReference type="InterPro" id="IPR025282">
    <property type="entry name" value="DUF4214"/>
</dbReference>
<dbReference type="SUPFAM" id="SSF50494">
    <property type="entry name" value="Trypsin-like serine proteases"/>
    <property type="match status" value="1"/>
</dbReference>
<feature type="compositionally biased region" description="Low complexity" evidence="3">
    <location>
        <begin position="31"/>
        <end position="65"/>
    </location>
</feature>
<keyword evidence="2 6" id="KW-0378">Hydrolase</keyword>
<dbReference type="PROSITE" id="PS51318">
    <property type="entry name" value="TAT"/>
    <property type="match status" value="1"/>
</dbReference>
<dbReference type="EC" id="3.4.21.-" evidence="6"/>
<accession>A0AAE9Y8L7</accession>
<reference evidence="6" key="1">
    <citation type="submission" date="2023-01" db="EMBL/GenBank/DDBJ databases">
        <title>The diversity of Class Acidimicrobiia in South China Sea sediment environments and the proposal of Iamia marina sp. nov., a novel species of the genus Iamia.</title>
        <authorList>
            <person name="He Y."/>
            <person name="Tian X."/>
        </authorList>
    </citation>
    <scope>NUCLEOTIDE SEQUENCE</scope>
    <source>
        <strain evidence="6">DSM 19957</strain>
    </source>
</reference>
<feature type="domain" description="Peptidase S1" evidence="5">
    <location>
        <begin position="92"/>
        <end position="333"/>
    </location>
</feature>
<dbReference type="Pfam" id="PF13946">
    <property type="entry name" value="DUF4214"/>
    <property type="match status" value="1"/>
</dbReference>
<dbReference type="InterPro" id="IPR043504">
    <property type="entry name" value="Peptidase_S1_PA_chymotrypsin"/>
</dbReference>
<protein>
    <submittedName>
        <fullName evidence="6">Trypsin-like serine protease</fullName>
        <ecNumber evidence="6">3.4.21.-</ecNumber>
    </submittedName>
</protein>
<dbReference type="KEGG" id="ima:PO878_09200"/>
<dbReference type="PANTHER" id="PTHR24253">
    <property type="entry name" value="TRANSMEMBRANE PROTEASE SERINE"/>
    <property type="match status" value="1"/>
</dbReference>
<evidence type="ECO:0000313" key="7">
    <source>
        <dbReference type="Proteomes" id="UP001216390"/>
    </source>
</evidence>
<dbReference type="PROSITE" id="PS00135">
    <property type="entry name" value="TRYPSIN_SER"/>
    <property type="match status" value="1"/>
</dbReference>
<dbReference type="InterPro" id="IPR018114">
    <property type="entry name" value="TRYPSIN_HIS"/>
</dbReference>
<feature type="region of interest" description="Disordered" evidence="3">
    <location>
        <begin position="31"/>
        <end position="99"/>
    </location>
</feature>
<dbReference type="Pfam" id="PF00089">
    <property type="entry name" value="Trypsin"/>
    <property type="match status" value="1"/>
</dbReference>
<evidence type="ECO:0000259" key="5">
    <source>
        <dbReference type="PROSITE" id="PS50240"/>
    </source>
</evidence>
<dbReference type="InterPro" id="IPR009003">
    <property type="entry name" value="Peptidase_S1_PA"/>
</dbReference>
<dbReference type="InterPro" id="IPR033116">
    <property type="entry name" value="TRYPSIN_SER"/>
</dbReference>
<dbReference type="PRINTS" id="PR00722">
    <property type="entry name" value="CHYMOTRYPSIN"/>
</dbReference>
<evidence type="ECO:0000256" key="1">
    <source>
        <dbReference type="ARBA" id="ARBA00023157"/>
    </source>
</evidence>
<dbReference type="Gene3D" id="1.10.3130.20">
    <property type="entry name" value="Phycobilisome linker domain"/>
    <property type="match status" value="1"/>
</dbReference>
<dbReference type="InterPro" id="IPR001314">
    <property type="entry name" value="Peptidase_S1A"/>
</dbReference>
<sequence length="546" mass="57532">MSPRTSHPNARRSALALALLVVLALGALSPAAGAQATSDTTAPTAPEGTATVEGDGTTTTPAPEGAEPERDAAVAEDPTEPAEPKPEGSTRIVGGSTAPDGAWPSQVALLKRAEVNTFAAQFCGGTALSRSWILTAAHCVTTAQGTPISASTIDVLTGTQSLTSGGTRIPVVEVRVLPGYEPPPSFHRDVALLRLDGPTTAPPQALVAQGSTVAGGTEAITTGWGTTMAGAGAYPTALQEVRVPMRTDAECALGIPGGQSGYGSDYRASSMVCAGRMGKDSCQGDSGGPLVVDQGGTWTQVGITSWGIGCGGQYPGVYSRVAAFRDWIDEQIRFGPFGEATPFVRQTYLDLFARQPTNTELFYAVAGLNEGGDPAAFVRDLVQGNAYQRRTGGVTRLYSAFFLRNPETAGLAYWWGQVNGGRSLQRIANIMAASSEFQARYGTLTDGEYVDLVYQNVLGRDPDPDGRAFWVGELSSGRRSRGEVMAGFSESSEYRNENKPRVDVIISFFGLVRRVPNAGELSAWQPQENLALDAFLLRSLSYASRF</sequence>
<dbReference type="Gene3D" id="2.40.10.10">
    <property type="entry name" value="Trypsin-like serine proteases"/>
    <property type="match status" value="1"/>
</dbReference>
<organism evidence="6 7">
    <name type="scientific">Iamia majanohamensis</name>
    <dbReference type="NCBI Taxonomy" id="467976"/>
    <lineage>
        <taxon>Bacteria</taxon>
        <taxon>Bacillati</taxon>
        <taxon>Actinomycetota</taxon>
        <taxon>Acidimicrobiia</taxon>
        <taxon>Acidimicrobiales</taxon>
        <taxon>Iamiaceae</taxon>
        <taxon>Iamia</taxon>
    </lineage>
</organism>
<dbReference type="InterPro" id="IPR006311">
    <property type="entry name" value="TAT_signal"/>
</dbReference>
<keyword evidence="1" id="KW-1015">Disulfide bond</keyword>
<gene>
    <name evidence="6" type="ORF">PO878_09200</name>
</gene>
<dbReference type="EMBL" id="CP116942">
    <property type="protein sequence ID" value="WCO68899.1"/>
    <property type="molecule type" value="Genomic_DNA"/>
</dbReference>
<dbReference type="RefSeq" id="WP_272738413.1">
    <property type="nucleotide sequence ID" value="NZ_CP116942.1"/>
</dbReference>
<dbReference type="PROSITE" id="PS50240">
    <property type="entry name" value="TRYPSIN_DOM"/>
    <property type="match status" value="1"/>
</dbReference>
<keyword evidence="2" id="KW-0720">Serine protease</keyword>
<dbReference type="PROSITE" id="PS00134">
    <property type="entry name" value="TRYPSIN_HIS"/>
    <property type="match status" value="1"/>
</dbReference>
<dbReference type="InterPro" id="IPR038255">
    <property type="entry name" value="PBS_linker_sf"/>
</dbReference>
<keyword evidence="4" id="KW-0732">Signal</keyword>
<dbReference type="GO" id="GO:0006508">
    <property type="term" value="P:proteolysis"/>
    <property type="evidence" value="ECO:0007669"/>
    <property type="project" value="UniProtKB-KW"/>
</dbReference>
<dbReference type="FunFam" id="2.40.10.10:FF:000002">
    <property type="entry name" value="Transmembrane protease serine"/>
    <property type="match status" value="1"/>
</dbReference>
<dbReference type="GO" id="GO:0004252">
    <property type="term" value="F:serine-type endopeptidase activity"/>
    <property type="evidence" value="ECO:0007669"/>
    <property type="project" value="InterPro"/>
</dbReference>
<dbReference type="Proteomes" id="UP001216390">
    <property type="component" value="Chromosome"/>
</dbReference>
<evidence type="ECO:0000313" key="6">
    <source>
        <dbReference type="EMBL" id="WCO68899.1"/>
    </source>
</evidence>
<evidence type="ECO:0000256" key="2">
    <source>
        <dbReference type="RuleBase" id="RU363034"/>
    </source>
</evidence>
<dbReference type="InterPro" id="IPR001254">
    <property type="entry name" value="Trypsin_dom"/>
</dbReference>
<evidence type="ECO:0000256" key="4">
    <source>
        <dbReference type="SAM" id="SignalP"/>
    </source>
</evidence>
<dbReference type="AlphaFoldDB" id="A0AAE9Y8L7"/>
<feature type="chain" id="PRO_5042260851" evidence="4">
    <location>
        <begin position="35"/>
        <end position="546"/>
    </location>
</feature>
<proteinExistence type="predicted"/>
<dbReference type="PANTHER" id="PTHR24253:SF148">
    <property type="entry name" value="CLIP-DOMAIN SERINE PROTEASE"/>
    <property type="match status" value="1"/>
</dbReference>